<evidence type="ECO:0000256" key="8">
    <source>
        <dbReference type="ARBA" id="ARBA00068659"/>
    </source>
</evidence>
<feature type="active site" description="Nucleophile" evidence="9 10">
    <location>
        <position position="50"/>
    </location>
</feature>
<comment type="pathway">
    <text evidence="1 9 14">Porphyrin-containing compound metabolism; protoporphyrin-IX biosynthesis; 5-aminolevulinate from L-glutamyl-tRNA(Glu): step 1/2.</text>
</comment>
<dbReference type="FunFam" id="3.30.460.30:FF:000001">
    <property type="entry name" value="Glutamyl-tRNA reductase"/>
    <property type="match status" value="1"/>
</dbReference>
<dbReference type="Proteomes" id="UP000244016">
    <property type="component" value="Unassembled WGS sequence"/>
</dbReference>
<dbReference type="PIRSF" id="PIRSF000445">
    <property type="entry name" value="4pyrrol_synth_GluRdtase"/>
    <property type="match status" value="1"/>
</dbReference>
<comment type="similarity">
    <text evidence="2 9 14">Belongs to the glutamyl-tRNA reductase family.</text>
</comment>
<evidence type="ECO:0000256" key="4">
    <source>
        <dbReference type="ARBA" id="ARBA00022857"/>
    </source>
</evidence>
<feature type="binding site" evidence="9 12">
    <location>
        <begin position="189"/>
        <end position="194"/>
    </location>
    <ligand>
        <name>NADP(+)</name>
        <dbReference type="ChEBI" id="CHEBI:58349"/>
    </ligand>
</feature>
<reference evidence="19 20" key="1">
    <citation type="submission" date="2017-08" db="EMBL/GenBank/DDBJ databases">
        <title>Burning lignite coal seam in the remote Altai Mountains harbors a hydrogen-driven thermophilic microbial community.</title>
        <authorList>
            <person name="Kadnikov V.V."/>
            <person name="Mardanov A.V."/>
            <person name="Ivasenko D."/>
            <person name="Beletsky A.V."/>
            <person name="Karnachuk O.V."/>
            <person name="Ravin N.V."/>
        </authorList>
    </citation>
    <scope>NUCLEOTIDE SEQUENCE [LARGE SCALE GENOMIC DNA]</scope>
    <source>
        <strain evidence="19">AL31</strain>
    </source>
</reference>
<dbReference type="InterPro" id="IPR015895">
    <property type="entry name" value="4pyrrol_synth_GluRdtase_N"/>
</dbReference>
<dbReference type="InterPro" id="IPR006151">
    <property type="entry name" value="Shikm_DH/Glu-tRNA_Rdtase"/>
</dbReference>
<dbReference type="Pfam" id="PF05201">
    <property type="entry name" value="GlutR_N"/>
    <property type="match status" value="1"/>
</dbReference>
<dbReference type="PANTHER" id="PTHR43013">
    <property type="entry name" value="GLUTAMYL-TRNA REDUCTASE"/>
    <property type="match status" value="1"/>
</dbReference>
<dbReference type="InterPro" id="IPR036291">
    <property type="entry name" value="NAD(P)-bd_dom_sf"/>
</dbReference>
<dbReference type="PANTHER" id="PTHR43013:SF1">
    <property type="entry name" value="GLUTAMYL-TRNA REDUCTASE"/>
    <property type="match status" value="1"/>
</dbReference>
<evidence type="ECO:0000313" key="19">
    <source>
        <dbReference type="EMBL" id="PTQ52111.1"/>
    </source>
</evidence>
<feature type="binding site" evidence="9 11">
    <location>
        <position position="109"/>
    </location>
    <ligand>
        <name>substrate</name>
    </ligand>
</feature>
<organism evidence="19 20">
    <name type="scientific">Brockia lithotrophica</name>
    <dbReference type="NCBI Taxonomy" id="933949"/>
    <lineage>
        <taxon>Bacteria</taxon>
        <taxon>Bacillati</taxon>
        <taxon>Bacillota</taxon>
        <taxon>Bacilli</taxon>
        <taxon>Bacillales</taxon>
        <taxon>Bacillales Family X. Incertae Sedis</taxon>
        <taxon>Brockia</taxon>
    </lineage>
</organism>
<evidence type="ECO:0000256" key="10">
    <source>
        <dbReference type="PIRSR" id="PIRSR000445-1"/>
    </source>
</evidence>
<dbReference type="GO" id="GO:0019353">
    <property type="term" value="P:protoporphyrinogen IX biosynthetic process from glutamate"/>
    <property type="evidence" value="ECO:0007669"/>
    <property type="project" value="TreeGrafter"/>
</dbReference>
<evidence type="ECO:0000313" key="20">
    <source>
        <dbReference type="Proteomes" id="UP000244016"/>
    </source>
</evidence>
<dbReference type="SUPFAM" id="SSF51735">
    <property type="entry name" value="NAD(P)-binding Rossmann-fold domains"/>
    <property type="match status" value="1"/>
</dbReference>
<dbReference type="AlphaFoldDB" id="A0A2T5G7E6"/>
<evidence type="ECO:0000256" key="6">
    <source>
        <dbReference type="ARBA" id="ARBA00023244"/>
    </source>
</evidence>
<evidence type="ECO:0000256" key="14">
    <source>
        <dbReference type="RuleBase" id="RU000584"/>
    </source>
</evidence>
<dbReference type="GO" id="GO:0008883">
    <property type="term" value="F:glutamyl-tRNA reductase activity"/>
    <property type="evidence" value="ECO:0007669"/>
    <property type="project" value="UniProtKB-UniRule"/>
</dbReference>
<proteinExistence type="inferred from homology"/>
<accession>A0A2T5G7E6</accession>
<dbReference type="InterPro" id="IPR018214">
    <property type="entry name" value="GluRdtase_CS"/>
</dbReference>
<feature type="compositionally biased region" description="Basic and acidic residues" evidence="15">
    <location>
        <begin position="455"/>
        <end position="465"/>
    </location>
</feature>
<comment type="domain">
    <text evidence="9">Possesses an unusual extended V-shaped dimeric structure with each monomer consisting of three distinct domains arranged along a curved 'spinal' alpha-helix. The N-terminal catalytic domain specifically recognizes the glutamate moiety of the substrate. The second domain is the NADPH-binding domain, and the third C-terminal domain is responsible for dimerization.</text>
</comment>
<dbReference type="SUPFAM" id="SSF69075">
    <property type="entry name" value="Glutamyl tRNA-reductase dimerization domain"/>
    <property type="match status" value="1"/>
</dbReference>
<evidence type="ECO:0000256" key="15">
    <source>
        <dbReference type="SAM" id="MobiDB-lite"/>
    </source>
</evidence>
<protein>
    <recommendedName>
        <fullName evidence="8 9">Glutamyl-tRNA reductase</fullName>
        <shortName evidence="9">GluTR</shortName>
        <ecNumber evidence="3 9">1.2.1.70</ecNumber>
    </recommendedName>
</protein>
<feature type="domain" description="Quinate/shikimate 5-dehydrogenase/glutamyl-tRNA reductase" evidence="17">
    <location>
        <begin position="172"/>
        <end position="307"/>
    </location>
</feature>
<dbReference type="EC" id="1.2.1.70" evidence="3 9"/>
<evidence type="ECO:0000259" key="18">
    <source>
        <dbReference type="Pfam" id="PF05201"/>
    </source>
</evidence>
<comment type="function">
    <text evidence="9">Catalyzes the NADPH-dependent reduction of glutamyl-tRNA(Glu) to glutamate 1-semialdehyde (GSA).</text>
</comment>
<evidence type="ECO:0000256" key="13">
    <source>
        <dbReference type="PIRSR" id="PIRSR000445-4"/>
    </source>
</evidence>
<dbReference type="UniPathway" id="UPA00251">
    <property type="reaction ID" value="UER00316"/>
</dbReference>
<dbReference type="Pfam" id="PF01488">
    <property type="entry name" value="Shikimate_DH"/>
    <property type="match status" value="1"/>
</dbReference>
<feature type="domain" description="Tetrapyrrole biosynthesis glutamyl-tRNA reductase dimerisation" evidence="16">
    <location>
        <begin position="324"/>
        <end position="420"/>
    </location>
</feature>
<feature type="region of interest" description="Disordered" evidence="15">
    <location>
        <begin position="436"/>
        <end position="474"/>
    </location>
</feature>
<evidence type="ECO:0000256" key="11">
    <source>
        <dbReference type="PIRSR" id="PIRSR000445-2"/>
    </source>
</evidence>
<feature type="binding site" evidence="9 11">
    <location>
        <begin position="49"/>
        <end position="52"/>
    </location>
    <ligand>
        <name>substrate</name>
    </ligand>
</feature>
<comment type="caution">
    <text evidence="19">The sequence shown here is derived from an EMBL/GenBank/DDBJ whole genome shotgun (WGS) entry which is preliminary data.</text>
</comment>
<feature type="binding site" evidence="9 11">
    <location>
        <position position="120"/>
    </location>
    <ligand>
        <name>substrate</name>
    </ligand>
</feature>
<dbReference type="InterPro" id="IPR036453">
    <property type="entry name" value="GluRdtase_dimer_dom_sf"/>
</dbReference>
<dbReference type="HAMAP" id="MF_00087">
    <property type="entry name" value="Glu_tRNA_reductase"/>
    <property type="match status" value="1"/>
</dbReference>
<evidence type="ECO:0000256" key="12">
    <source>
        <dbReference type="PIRSR" id="PIRSR000445-3"/>
    </source>
</evidence>
<dbReference type="InterPro" id="IPR015896">
    <property type="entry name" value="4pyrrol_synth_GluRdtase_dimer"/>
</dbReference>
<evidence type="ECO:0000256" key="5">
    <source>
        <dbReference type="ARBA" id="ARBA00023002"/>
    </source>
</evidence>
<evidence type="ECO:0000256" key="1">
    <source>
        <dbReference type="ARBA" id="ARBA00005059"/>
    </source>
</evidence>
<dbReference type="InterPro" id="IPR000343">
    <property type="entry name" value="4pyrrol_synth_GluRdtase"/>
</dbReference>
<dbReference type="Gene3D" id="3.40.50.720">
    <property type="entry name" value="NAD(P)-binding Rossmann-like Domain"/>
    <property type="match status" value="1"/>
</dbReference>
<evidence type="ECO:0000259" key="16">
    <source>
        <dbReference type="Pfam" id="PF00745"/>
    </source>
</evidence>
<dbReference type="GO" id="GO:0050661">
    <property type="term" value="F:NADP binding"/>
    <property type="evidence" value="ECO:0007669"/>
    <property type="project" value="InterPro"/>
</dbReference>
<dbReference type="SUPFAM" id="SSF69742">
    <property type="entry name" value="Glutamyl tRNA-reductase catalytic, N-terminal domain"/>
    <property type="match status" value="1"/>
</dbReference>
<dbReference type="EMBL" id="PEBW01000003">
    <property type="protein sequence ID" value="PTQ52111.1"/>
    <property type="molecule type" value="Genomic_DNA"/>
</dbReference>
<dbReference type="CDD" id="cd05213">
    <property type="entry name" value="NAD_bind_Glutamyl_tRNA_reduct"/>
    <property type="match status" value="1"/>
</dbReference>
<keyword evidence="6 9" id="KW-0627">Porphyrin biosynthesis</keyword>
<feature type="binding site" evidence="9 11">
    <location>
        <begin position="114"/>
        <end position="116"/>
    </location>
    <ligand>
        <name>substrate</name>
    </ligand>
</feature>
<feature type="domain" description="Glutamyl-tRNA reductase N-terminal" evidence="18">
    <location>
        <begin position="7"/>
        <end position="154"/>
    </location>
</feature>
<comment type="catalytic activity">
    <reaction evidence="7 9 14">
        <text>(S)-4-amino-5-oxopentanoate + tRNA(Glu) + NADP(+) = L-glutamyl-tRNA(Glu) + NADPH + H(+)</text>
        <dbReference type="Rhea" id="RHEA:12344"/>
        <dbReference type="Rhea" id="RHEA-COMP:9663"/>
        <dbReference type="Rhea" id="RHEA-COMP:9680"/>
        <dbReference type="ChEBI" id="CHEBI:15378"/>
        <dbReference type="ChEBI" id="CHEBI:57501"/>
        <dbReference type="ChEBI" id="CHEBI:57783"/>
        <dbReference type="ChEBI" id="CHEBI:58349"/>
        <dbReference type="ChEBI" id="CHEBI:78442"/>
        <dbReference type="ChEBI" id="CHEBI:78520"/>
        <dbReference type="EC" id="1.2.1.70"/>
    </reaction>
</comment>
<evidence type="ECO:0000256" key="3">
    <source>
        <dbReference type="ARBA" id="ARBA00012970"/>
    </source>
</evidence>
<comment type="subunit">
    <text evidence="9">Homodimer.</text>
</comment>
<feature type="site" description="Important for activity" evidence="9 13">
    <location>
        <position position="99"/>
    </location>
</feature>
<dbReference type="Pfam" id="PF00745">
    <property type="entry name" value="GlutR_dimer"/>
    <property type="match status" value="1"/>
</dbReference>
<sequence length="474" mass="53342">MKLFVYGVSVRTAPLEVRERLSGAEDDVDAAYAHFLRVAGIYEVVLLFTCNRTEVYLLAADSKVADEVVLAEFARLARAERESLRPYVYRYEGTEAVRHLFRVAAGLDSLVIGETEILGQLRRAWEDALARGATGKVLNQAFLRAIAFAKRVHRDRRLNDNPISVAYVAISLIRQIFGDLRGRRALLVGAGETGRLLLAHLRALDPERVVVLNRTAERARQLVRELGIRGEGGGLDELPARLEEADVVLTATSAPSPLVRPEWAEEALRGRRSPLLFVDLSVPRDVPPEIGGLPGAYVYNVDDLKGVVEANLAWRRRMKESLEGEVAREAQEFLRWLEELDVLPTLVALREKAFRVQEEVLASLFRKLPDLDERERRLLRKHTRSIVNQILRDPLAYLKEQAGTPEGREAREVFVRAFGLSEEVLRRTAYPSLRWLTDPEGEEDVQTQEGPSRTASKEVLRREVSSHSPSPSSP</sequence>
<dbReference type="NCBIfam" id="TIGR01035">
    <property type="entry name" value="hemA"/>
    <property type="match status" value="1"/>
</dbReference>
<evidence type="ECO:0000259" key="17">
    <source>
        <dbReference type="Pfam" id="PF01488"/>
    </source>
</evidence>
<dbReference type="FunFam" id="3.40.50.720:FF:000031">
    <property type="entry name" value="Glutamyl-tRNA reductase"/>
    <property type="match status" value="1"/>
</dbReference>
<keyword evidence="4 9" id="KW-0521">NADP</keyword>
<evidence type="ECO:0000256" key="9">
    <source>
        <dbReference type="HAMAP-Rule" id="MF_00087"/>
    </source>
</evidence>
<evidence type="ECO:0000256" key="2">
    <source>
        <dbReference type="ARBA" id="ARBA00005916"/>
    </source>
</evidence>
<gene>
    <name evidence="9" type="primary">hemA</name>
    <name evidence="19" type="ORF">BLITH_1078</name>
</gene>
<dbReference type="Gene3D" id="3.30.460.30">
    <property type="entry name" value="Glutamyl-tRNA reductase, N-terminal domain"/>
    <property type="match status" value="1"/>
</dbReference>
<keyword evidence="5 9" id="KW-0560">Oxidoreductase</keyword>
<comment type="miscellaneous">
    <text evidence="9">During catalysis, the active site Cys acts as a nucleophile attacking the alpha-carbonyl group of tRNA-bound glutamate with the formation of a thioester intermediate between enzyme and glutamate, and the concomitant release of tRNA(Glu). The thioester intermediate is finally reduced by direct hydride transfer from NADPH, to form the product GSA.</text>
</comment>
<dbReference type="PROSITE" id="PS00747">
    <property type="entry name" value="GLUTR"/>
    <property type="match status" value="1"/>
</dbReference>
<evidence type="ECO:0000256" key="7">
    <source>
        <dbReference type="ARBA" id="ARBA00047464"/>
    </source>
</evidence>
<dbReference type="InterPro" id="IPR036343">
    <property type="entry name" value="GluRdtase_N_sf"/>
</dbReference>
<name>A0A2T5G7E6_9BACL</name>